<dbReference type="Pfam" id="PF07686">
    <property type="entry name" value="V-set"/>
    <property type="match status" value="1"/>
</dbReference>
<dbReference type="PROSITE" id="PS50835">
    <property type="entry name" value="IG_LIKE"/>
    <property type="match status" value="1"/>
</dbReference>
<evidence type="ECO:0000256" key="2">
    <source>
        <dbReference type="SAM" id="SignalP"/>
    </source>
</evidence>
<sequence>MALSSVVWVHWIPAIIAACVALVNGHEVLEGHSITLPCSYSVRRNGLSAACWGRGCGTMWCSDEIIQTDGNRVTSKLSERYRLNGNILDGNLDLTILNTGKADSGSYCCRVDIAGYFNDLKVSLTLKVVKAPALTTALPNPLPPTFGAENHNTSELKHFKHLRSWSGGNSSQLSATPKRNSSLLQTGDIEGSALKSDSFNVPVVALCVSAVILLLIIALAILLVFKRKLLKGAQKHIGSTRPTVTLEPKHIIYQMQTGRQVEENIYSLD</sequence>
<comment type="caution">
    <text evidence="4">The sequence shown here is derived from an EMBL/GenBank/DDBJ whole genome shotgun (WGS) entry which is preliminary data.</text>
</comment>
<dbReference type="SMART" id="SM00409">
    <property type="entry name" value="IG"/>
    <property type="match status" value="1"/>
</dbReference>
<organism evidence="4 5">
    <name type="scientific">Huso huso</name>
    <name type="common">Beluga</name>
    <name type="synonym">Acipenser huso</name>
    <dbReference type="NCBI Taxonomy" id="61971"/>
    <lineage>
        <taxon>Eukaryota</taxon>
        <taxon>Metazoa</taxon>
        <taxon>Chordata</taxon>
        <taxon>Craniata</taxon>
        <taxon>Vertebrata</taxon>
        <taxon>Euteleostomi</taxon>
        <taxon>Actinopterygii</taxon>
        <taxon>Chondrostei</taxon>
        <taxon>Acipenseriformes</taxon>
        <taxon>Acipenseridae</taxon>
        <taxon>Huso</taxon>
    </lineage>
</organism>
<keyword evidence="1" id="KW-1133">Transmembrane helix</keyword>
<dbReference type="EMBL" id="JAHFZB010000025">
    <property type="protein sequence ID" value="KAK6474766.1"/>
    <property type="molecule type" value="Genomic_DNA"/>
</dbReference>
<dbReference type="SUPFAM" id="SSF48726">
    <property type="entry name" value="Immunoglobulin"/>
    <property type="match status" value="1"/>
</dbReference>
<proteinExistence type="predicted"/>
<feature type="signal peptide" evidence="2">
    <location>
        <begin position="1"/>
        <end position="25"/>
    </location>
</feature>
<dbReference type="InterPro" id="IPR036179">
    <property type="entry name" value="Ig-like_dom_sf"/>
</dbReference>
<dbReference type="InterPro" id="IPR013106">
    <property type="entry name" value="Ig_V-set"/>
</dbReference>
<evidence type="ECO:0000259" key="3">
    <source>
        <dbReference type="PROSITE" id="PS50835"/>
    </source>
</evidence>
<dbReference type="InterPro" id="IPR013783">
    <property type="entry name" value="Ig-like_fold"/>
</dbReference>
<dbReference type="InterPro" id="IPR003599">
    <property type="entry name" value="Ig_sub"/>
</dbReference>
<feature type="domain" description="Ig-like" evidence="3">
    <location>
        <begin position="13"/>
        <end position="123"/>
    </location>
</feature>
<dbReference type="PANTHER" id="PTHR46608">
    <property type="entry name" value="T-CELL IMMUNOGLOBULIN AND MUCIN DOMAIN-CONTAINING PROTEIN 4"/>
    <property type="match status" value="1"/>
</dbReference>
<keyword evidence="2" id="KW-0732">Signal</keyword>
<keyword evidence="1" id="KW-0812">Transmembrane</keyword>
<accession>A0ABR0YQV6</accession>
<dbReference type="Proteomes" id="UP001369086">
    <property type="component" value="Unassembled WGS sequence"/>
</dbReference>
<evidence type="ECO:0000313" key="4">
    <source>
        <dbReference type="EMBL" id="KAK6474766.1"/>
    </source>
</evidence>
<evidence type="ECO:0000256" key="1">
    <source>
        <dbReference type="SAM" id="Phobius"/>
    </source>
</evidence>
<evidence type="ECO:0000313" key="5">
    <source>
        <dbReference type="Proteomes" id="UP001369086"/>
    </source>
</evidence>
<feature type="chain" id="PRO_5046419810" evidence="2">
    <location>
        <begin position="26"/>
        <end position="269"/>
    </location>
</feature>
<name>A0ABR0YQV6_HUSHU</name>
<feature type="transmembrane region" description="Helical" evidence="1">
    <location>
        <begin position="203"/>
        <end position="225"/>
    </location>
</feature>
<dbReference type="Gene3D" id="2.60.40.10">
    <property type="entry name" value="Immunoglobulins"/>
    <property type="match status" value="1"/>
</dbReference>
<gene>
    <name evidence="4" type="ORF">HHUSO_G25651</name>
</gene>
<dbReference type="InterPro" id="IPR007110">
    <property type="entry name" value="Ig-like_dom"/>
</dbReference>
<reference evidence="4 5" key="1">
    <citation type="submission" date="2021-05" db="EMBL/GenBank/DDBJ databases">
        <authorList>
            <person name="Zahm M."/>
            <person name="Klopp C."/>
            <person name="Cabau C."/>
            <person name="Kuhl H."/>
            <person name="Suciu R."/>
            <person name="Ciorpac M."/>
            <person name="Holostenco D."/>
            <person name="Gessner J."/>
            <person name="Wuertz S."/>
            <person name="Hohne C."/>
            <person name="Stock M."/>
            <person name="Gislard M."/>
            <person name="Lluch J."/>
            <person name="Milhes M."/>
            <person name="Lampietro C."/>
            <person name="Lopez Roques C."/>
            <person name="Donnadieu C."/>
            <person name="Du K."/>
            <person name="Schartl M."/>
            <person name="Guiguen Y."/>
        </authorList>
    </citation>
    <scope>NUCLEOTIDE SEQUENCE [LARGE SCALE GENOMIC DNA]</scope>
    <source>
        <strain evidence="4">Hh-F2</strain>
        <tissue evidence="4">Blood</tissue>
    </source>
</reference>
<keyword evidence="5" id="KW-1185">Reference proteome</keyword>
<keyword evidence="1" id="KW-0472">Membrane</keyword>
<dbReference type="PANTHER" id="PTHR46608:SF2">
    <property type="entry name" value="T CELL IMMUNOGLOBULIN AND MUCIN DOMAIN CONTAINING 4 PRECURSOR"/>
    <property type="match status" value="1"/>
</dbReference>
<protein>
    <submittedName>
        <fullName evidence="4">Hepatitis A virus cellular receptor 1-like protein</fullName>
    </submittedName>
</protein>